<keyword evidence="2" id="KW-0812">Transmembrane</keyword>
<gene>
    <name evidence="3" type="ORF">EJ065_7541</name>
</gene>
<name>A0A410S4I4_CORCK</name>
<feature type="region of interest" description="Disordered" evidence="1">
    <location>
        <begin position="97"/>
        <end position="122"/>
    </location>
</feature>
<accession>A0A410S4I4</accession>
<keyword evidence="2" id="KW-0472">Membrane</keyword>
<feature type="compositionally biased region" description="Pro residues" evidence="1">
    <location>
        <begin position="98"/>
        <end position="114"/>
    </location>
</feature>
<proteinExistence type="predicted"/>
<evidence type="ECO:0000313" key="3">
    <source>
        <dbReference type="EMBL" id="QAT89062.1"/>
    </source>
</evidence>
<organism evidence="3 4">
    <name type="scientific">Corallococcus coralloides</name>
    <name type="common">Myxococcus coralloides</name>
    <dbReference type="NCBI Taxonomy" id="184914"/>
    <lineage>
        <taxon>Bacteria</taxon>
        <taxon>Pseudomonadati</taxon>
        <taxon>Myxococcota</taxon>
        <taxon>Myxococcia</taxon>
        <taxon>Myxococcales</taxon>
        <taxon>Cystobacterineae</taxon>
        <taxon>Myxococcaceae</taxon>
        <taxon>Corallococcus</taxon>
    </lineage>
</organism>
<evidence type="ECO:0000313" key="4">
    <source>
        <dbReference type="Proteomes" id="UP000288758"/>
    </source>
</evidence>
<dbReference type="AlphaFoldDB" id="A0A410S4I4"/>
<dbReference type="EMBL" id="CP034669">
    <property type="protein sequence ID" value="QAT89062.1"/>
    <property type="molecule type" value="Genomic_DNA"/>
</dbReference>
<reference evidence="3 4" key="1">
    <citation type="submission" date="2018-12" db="EMBL/GenBank/DDBJ databases">
        <title>Complete Genome Sequence of the Corallopyronin A producing Myxobacterium Corallococcus coralloides B035.</title>
        <authorList>
            <person name="Bouhired S.M."/>
            <person name="Rupp O."/>
            <person name="Blom J."/>
            <person name="Schaeberle T.F."/>
            <person name="Kehraus S."/>
            <person name="Schiefer A."/>
            <person name="Pfarr K."/>
            <person name="Goesmann A."/>
            <person name="Hoerauf A."/>
            <person name="Koenig G.M."/>
        </authorList>
    </citation>
    <scope>NUCLEOTIDE SEQUENCE [LARGE SCALE GENOMIC DNA]</scope>
    <source>
        <strain evidence="3 4">B035</strain>
    </source>
</reference>
<evidence type="ECO:0000256" key="2">
    <source>
        <dbReference type="SAM" id="Phobius"/>
    </source>
</evidence>
<feature type="region of interest" description="Disordered" evidence="1">
    <location>
        <begin position="1"/>
        <end position="28"/>
    </location>
</feature>
<sequence length="210" mass="22561">MRSPQPGPERRTDSDGVTRVTPSRESSGGVGSWLIGGAVVITGLCVALCLWWLSRPVPVEDLPPIVVAERPAPVAPSPEPARPSVRPAVARVAAPLPVEEPAPMPVDDPSPPPEGKSGTALYQRGTKPLKKGLVVPDDFELPPGYMRHYQTTDNGQPLAAILMFHPDFTPRDANGQPIPIPENRVVPEEMAPPGMPHRLLEIPVEDEDSQ</sequence>
<dbReference type="Proteomes" id="UP000288758">
    <property type="component" value="Chromosome"/>
</dbReference>
<keyword evidence="2" id="KW-1133">Transmembrane helix</keyword>
<evidence type="ECO:0000256" key="1">
    <source>
        <dbReference type="SAM" id="MobiDB-lite"/>
    </source>
</evidence>
<feature type="region of interest" description="Disordered" evidence="1">
    <location>
        <begin position="170"/>
        <end position="210"/>
    </location>
</feature>
<feature type="transmembrane region" description="Helical" evidence="2">
    <location>
        <begin position="33"/>
        <end position="53"/>
    </location>
</feature>
<protein>
    <submittedName>
        <fullName evidence="3">Uncharacterized protein</fullName>
    </submittedName>
</protein>